<name>A0A2T5FXG8_9SPHN</name>
<evidence type="ECO:0000313" key="8">
    <source>
        <dbReference type="Proteomes" id="UP000244162"/>
    </source>
</evidence>
<dbReference type="InterPro" id="IPR029149">
    <property type="entry name" value="Creatin/AminoP/Spt16_N"/>
</dbReference>
<dbReference type="PANTHER" id="PTHR43763">
    <property type="entry name" value="XAA-PRO AMINOPEPTIDASE 1"/>
    <property type="match status" value="1"/>
</dbReference>
<dbReference type="InterPro" id="IPR000994">
    <property type="entry name" value="Pept_M24"/>
</dbReference>
<comment type="caution">
    <text evidence="7">The sequence shown here is derived from an EMBL/GenBank/DDBJ whole genome shotgun (WGS) entry which is preliminary data.</text>
</comment>
<dbReference type="GO" id="GO:0005737">
    <property type="term" value="C:cytoplasm"/>
    <property type="evidence" value="ECO:0007669"/>
    <property type="project" value="UniProtKB-ARBA"/>
</dbReference>
<dbReference type="Pfam" id="PF16188">
    <property type="entry name" value="Peptidase_M24_C"/>
    <property type="match status" value="1"/>
</dbReference>
<evidence type="ECO:0000256" key="3">
    <source>
        <dbReference type="ARBA" id="ARBA00022801"/>
    </source>
</evidence>
<sequence>MSTYEDRLKALREELARRRLDGFVVPLTDEHMSEYVGAYAQRLAWLTGFQGSAGSAVVLPAEAAIFVDGRYTLQVREQVDGAHWSYQSVPQTSIAQWLREHAGADARIGYDPWLHTRGWVAAARAALAAKGAELVAVETNPVDAIWPDQPRPSDARLLVQPDALAGKPSSIKRQEIADWLDAHGADVAVLSALDSIAWALNIRGADVDRTPVALAYALVHADATADLFVAPDKLDDEVRQHLGNAVRIHDRAAFQPALGQLSGKCVVADPERAVAAIFEALDAAGATIFEARDPAVLSKAVKNETEIAGHRAAQARDGAALTRFLHWLSIEAPKGGLTELSAAAKLLAFREENGLLRDLSFDTISAAGPNAAIPHYRVSAQSDRRIEIDSIYLVDSGGQYQDGTTDVTRTIIVGTPTAEMKDRFTRVLKGHIALARALFPEGTRGSQLDTLARQYLWAAGLDYAHGTGHGVGAFLSVHEGPQRIAPVGSGYAGGDEPLRAGMILSNEPGYYKSGDYGIRIENLVLVEPRDVAGAEKRVFGFETLTFAPIDRNLIDVTLLDSGERAWVDAYHAKVADLIGPLVPLDVRDWLEGACRPLEGA</sequence>
<dbReference type="InterPro" id="IPR032416">
    <property type="entry name" value="Peptidase_M24_C"/>
</dbReference>
<dbReference type="Pfam" id="PF01321">
    <property type="entry name" value="Creatinase_N"/>
    <property type="match status" value="1"/>
</dbReference>
<dbReference type="InterPro" id="IPR000587">
    <property type="entry name" value="Creatinase_N"/>
</dbReference>
<evidence type="ECO:0000313" key="7">
    <source>
        <dbReference type="EMBL" id="PTQ10826.1"/>
    </source>
</evidence>
<dbReference type="InterPro" id="IPR033740">
    <property type="entry name" value="Pept_M24B"/>
</dbReference>
<evidence type="ECO:0000259" key="4">
    <source>
        <dbReference type="Pfam" id="PF00557"/>
    </source>
</evidence>
<dbReference type="OrthoDB" id="9806388at2"/>
<dbReference type="Proteomes" id="UP000244162">
    <property type="component" value="Unassembled WGS sequence"/>
</dbReference>
<dbReference type="PANTHER" id="PTHR43763:SF6">
    <property type="entry name" value="XAA-PRO AMINOPEPTIDASE 1"/>
    <property type="match status" value="1"/>
</dbReference>
<dbReference type="Gene3D" id="3.90.230.10">
    <property type="entry name" value="Creatinase/methionine aminopeptidase superfamily"/>
    <property type="match status" value="1"/>
</dbReference>
<dbReference type="AlphaFoldDB" id="A0A2T5FXG8"/>
<organism evidence="7 8">
    <name type="scientific">Sphingomonas oleivorans</name>
    <dbReference type="NCBI Taxonomy" id="1735121"/>
    <lineage>
        <taxon>Bacteria</taxon>
        <taxon>Pseudomonadati</taxon>
        <taxon>Pseudomonadota</taxon>
        <taxon>Alphaproteobacteria</taxon>
        <taxon>Sphingomonadales</taxon>
        <taxon>Sphingomonadaceae</taxon>
        <taxon>Sphingomonas</taxon>
    </lineage>
</organism>
<keyword evidence="7" id="KW-0031">Aminopeptidase</keyword>
<feature type="domain" description="Creatinase N-terminal" evidence="5">
    <location>
        <begin position="7"/>
        <end position="138"/>
    </location>
</feature>
<comment type="similarity">
    <text evidence="1">Belongs to the peptidase M24B family.</text>
</comment>
<keyword evidence="2" id="KW-0479">Metal-binding</keyword>
<dbReference type="GO" id="GO:0070006">
    <property type="term" value="F:metalloaminopeptidase activity"/>
    <property type="evidence" value="ECO:0007669"/>
    <property type="project" value="InterPro"/>
</dbReference>
<protein>
    <submittedName>
        <fullName evidence="7">X-Pro aminopeptidase</fullName>
    </submittedName>
</protein>
<evidence type="ECO:0000256" key="1">
    <source>
        <dbReference type="ARBA" id="ARBA00008766"/>
    </source>
</evidence>
<evidence type="ECO:0000259" key="5">
    <source>
        <dbReference type="Pfam" id="PF01321"/>
    </source>
</evidence>
<evidence type="ECO:0000259" key="6">
    <source>
        <dbReference type="Pfam" id="PF16188"/>
    </source>
</evidence>
<dbReference type="InterPro" id="IPR050422">
    <property type="entry name" value="X-Pro_aminopeptidase_P"/>
</dbReference>
<dbReference type="InterPro" id="IPR036005">
    <property type="entry name" value="Creatinase/aminopeptidase-like"/>
</dbReference>
<feature type="domain" description="Peptidase M24 C-terminal" evidence="6">
    <location>
        <begin position="538"/>
        <end position="597"/>
    </location>
</feature>
<dbReference type="CDD" id="cd01085">
    <property type="entry name" value="APP"/>
    <property type="match status" value="1"/>
</dbReference>
<dbReference type="Pfam" id="PF16189">
    <property type="entry name" value="Creatinase_N_2"/>
    <property type="match status" value="1"/>
</dbReference>
<reference evidence="7 8" key="1">
    <citation type="submission" date="2017-09" db="EMBL/GenBank/DDBJ databases">
        <title>Sphingomonas panjinensis sp.nov., isolated from oil-contaminated soil.</title>
        <authorList>
            <person name="Wang L."/>
            <person name="Chen L."/>
        </authorList>
    </citation>
    <scope>NUCLEOTIDE SEQUENCE [LARGE SCALE GENOMIC DNA]</scope>
    <source>
        <strain evidence="7 8">FW-11</strain>
    </source>
</reference>
<dbReference type="RefSeq" id="WP_107967850.1">
    <property type="nucleotide sequence ID" value="NZ_NWBU01000009.1"/>
</dbReference>
<feature type="domain" description="Peptidase M24" evidence="4">
    <location>
        <begin position="310"/>
        <end position="527"/>
    </location>
</feature>
<keyword evidence="8" id="KW-1185">Reference proteome</keyword>
<dbReference type="SUPFAM" id="SSF55920">
    <property type="entry name" value="Creatinase/aminopeptidase"/>
    <property type="match status" value="1"/>
</dbReference>
<keyword evidence="3" id="KW-0378">Hydrolase</keyword>
<gene>
    <name evidence="7" type="ORF">CLG96_10540</name>
</gene>
<dbReference type="FunFam" id="3.90.230.10:FF:000009">
    <property type="entry name" value="xaa-Pro aminopeptidase 2"/>
    <property type="match status" value="1"/>
</dbReference>
<evidence type="ECO:0000256" key="2">
    <source>
        <dbReference type="ARBA" id="ARBA00022723"/>
    </source>
</evidence>
<accession>A0A2T5FXG8</accession>
<dbReference type="GO" id="GO:0046872">
    <property type="term" value="F:metal ion binding"/>
    <property type="evidence" value="ECO:0007669"/>
    <property type="project" value="UniProtKB-KW"/>
</dbReference>
<dbReference type="SUPFAM" id="SSF53092">
    <property type="entry name" value="Creatinase/prolidase N-terminal domain"/>
    <property type="match status" value="1"/>
</dbReference>
<proteinExistence type="inferred from homology"/>
<dbReference type="Gene3D" id="3.40.350.10">
    <property type="entry name" value="Creatinase/prolidase N-terminal domain"/>
    <property type="match status" value="2"/>
</dbReference>
<dbReference type="Pfam" id="PF00557">
    <property type="entry name" value="Peptidase_M24"/>
    <property type="match status" value="1"/>
</dbReference>
<dbReference type="EMBL" id="NWBU01000009">
    <property type="protein sequence ID" value="PTQ10826.1"/>
    <property type="molecule type" value="Genomic_DNA"/>
</dbReference>
<keyword evidence="7" id="KW-0645">Protease</keyword>